<name>A0A0G0B8Z9_9BACT</name>
<keyword evidence="3" id="KW-0067">ATP-binding</keyword>
<proteinExistence type="predicted"/>
<dbReference type="GO" id="GO:0006418">
    <property type="term" value="P:tRNA aminoacylation for protein translation"/>
    <property type="evidence" value="ECO:0007669"/>
    <property type="project" value="InterPro"/>
</dbReference>
<keyword evidence="2" id="KW-0547">Nucleotide-binding</keyword>
<keyword evidence="1" id="KW-0436">Ligase</keyword>
<dbReference type="SUPFAM" id="SSF55681">
    <property type="entry name" value="Class II aaRS and biotin synthetases"/>
    <property type="match status" value="1"/>
</dbReference>
<evidence type="ECO:0000313" key="6">
    <source>
        <dbReference type="Proteomes" id="UP000034349"/>
    </source>
</evidence>
<organism evidence="5 6">
    <name type="scientific">Candidatus Roizmanbacteria bacterium GW2011_GWA2_32_13</name>
    <dbReference type="NCBI Taxonomy" id="1618475"/>
    <lineage>
        <taxon>Bacteria</taxon>
        <taxon>Candidatus Roizmaniibacteriota</taxon>
    </lineage>
</organism>
<dbReference type="EMBL" id="LBOK01000030">
    <property type="protein sequence ID" value="KKP35310.1"/>
    <property type="molecule type" value="Genomic_DNA"/>
</dbReference>
<accession>A0A0G0B8Z9</accession>
<protein>
    <submittedName>
        <fullName evidence="5">Asparaginase like protein 1-like protein</fullName>
    </submittedName>
</protein>
<reference evidence="5 6" key="1">
    <citation type="journal article" date="2015" name="Nature">
        <title>rRNA introns, odd ribosomes, and small enigmatic genomes across a large radiation of phyla.</title>
        <authorList>
            <person name="Brown C.T."/>
            <person name="Hug L.A."/>
            <person name="Thomas B.C."/>
            <person name="Sharon I."/>
            <person name="Castelle C.J."/>
            <person name="Singh A."/>
            <person name="Wilkins M.J."/>
            <person name="Williams K.H."/>
            <person name="Banfield J.F."/>
        </authorList>
    </citation>
    <scope>NUCLEOTIDE SEQUENCE [LARGE SCALE GENOMIC DNA]</scope>
</reference>
<dbReference type="Pfam" id="PF00152">
    <property type="entry name" value="tRNA-synt_2"/>
    <property type="match status" value="1"/>
</dbReference>
<sequence>MIPNYLHNQIKDDDLKFSSTNLGSFALPVYYSYTHYLDLTQSGYFRALITLRHYIKAVSDYYFGVECGAKNIDLFMLTPSISSPMGSGSDSEAIPIKFGKYDSNLVDSSQFGFEPLLLNGIDKVYCYLPSMRGENPDKRHLNQFFHCEAEIKGDIEKLIPIIEGYIKILVGALVFMTNILERISLDSEKTMTIFNKILELKKFPEITFDEAVNALVESGNKTLVNFTEFGRD</sequence>
<dbReference type="InterPro" id="IPR045864">
    <property type="entry name" value="aa-tRNA-synth_II/BPL/LPL"/>
</dbReference>
<dbReference type="GO" id="GO:0005524">
    <property type="term" value="F:ATP binding"/>
    <property type="evidence" value="ECO:0007669"/>
    <property type="project" value="InterPro"/>
</dbReference>
<evidence type="ECO:0000256" key="1">
    <source>
        <dbReference type="ARBA" id="ARBA00022598"/>
    </source>
</evidence>
<dbReference type="Gene3D" id="3.30.930.10">
    <property type="entry name" value="Bira Bifunctional Protein, Domain 2"/>
    <property type="match status" value="1"/>
</dbReference>
<evidence type="ECO:0000259" key="4">
    <source>
        <dbReference type="Pfam" id="PF00152"/>
    </source>
</evidence>
<dbReference type="Proteomes" id="UP000034349">
    <property type="component" value="Unassembled WGS sequence"/>
</dbReference>
<evidence type="ECO:0000256" key="3">
    <source>
        <dbReference type="ARBA" id="ARBA00022840"/>
    </source>
</evidence>
<dbReference type="AlphaFoldDB" id="A0A0G0B8Z9"/>
<feature type="non-terminal residue" evidence="5">
    <location>
        <position position="232"/>
    </location>
</feature>
<comment type="caution">
    <text evidence="5">The sequence shown here is derived from an EMBL/GenBank/DDBJ whole genome shotgun (WGS) entry which is preliminary data.</text>
</comment>
<gene>
    <name evidence="5" type="ORF">UR23_C0030G0001</name>
</gene>
<evidence type="ECO:0000256" key="2">
    <source>
        <dbReference type="ARBA" id="ARBA00022741"/>
    </source>
</evidence>
<dbReference type="InterPro" id="IPR004364">
    <property type="entry name" value="Aa-tRNA-synt_II"/>
</dbReference>
<dbReference type="GO" id="GO:0004812">
    <property type="term" value="F:aminoacyl-tRNA ligase activity"/>
    <property type="evidence" value="ECO:0007669"/>
    <property type="project" value="InterPro"/>
</dbReference>
<feature type="domain" description="Aminoacyl-tRNA synthetase class II (D/K/N)" evidence="4">
    <location>
        <begin position="78"/>
        <end position="219"/>
    </location>
</feature>
<evidence type="ECO:0000313" key="5">
    <source>
        <dbReference type="EMBL" id="KKP35310.1"/>
    </source>
</evidence>